<name>A0A8S5N0F9_9CAUD</name>
<sequence length="33" mass="3686">MLASFNQDKLKNACAACFSESAYLCNRKQETSI</sequence>
<accession>A0A8S5N0F9</accession>
<proteinExistence type="predicted"/>
<evidence type="ECO:0000313" key="1">
    <source>
        <dbReference type="EMBL" id="DAD88078.1"/>
    </source>
</evidence>
<protein>
    <submittedName>
        <fullName evidence="1">Uncharacterized protein</fullName>
    </submittedName>
</protein>
<organism evidence="1">
    <name type="scientific">Siphoviridae sp. ctdYc1</name>
    <dbReference type="NCBI Taxonomy" id="2826399"/>
    <lineage>
        <taxon>Viruses</taxon>
        <taxon>Duplodnaviria</taxon>
        <taxon>Heunggongvirae</taxon>
        <taxon>Uroviricota</taxon>
        <taxon>Caudoviricetes</taxon>
    </lineage>
</organism>
<reference evidence="1" key="1">
    <citation type="journal article" date="2021" name="Proc. Natl. Acad. Sci. U.S.A.">
        <title>A Catalog of Tens of Thousands of Viruses from Human Metagenomes Reveals Hidden Associations with Chronic Diseases.</title>
        <authorList>
            <person name="Tisza M.J."/>
            <person name="Buck C.B."/>
        </authorList>
    </citation>
    <scope>NUCLEOTIDE SEQUENCE</scope>
    <source>
        <strain evidence="1">CtdYc1</strain>
    </source>
</reference>
<dbReference type="EMBL" id="BK015034">
    <property type="protein sequence ID" value="DAD88078.1"/>
    <property type="molecule type" value="Genomic_DNA"/>
</dbReference>